<name>A0A453RJT7_AEGTS</name>
<proteinExistence type="predicted"/>
<reference evidence="1" key="3">
    <citation type="journal article" date="2017" name="Nature">
        <title>Genome sequence of the progenitor of the wheat D genome Aegilops tauschii.</title>
        <authorList>
            <person name="Luo M.C."/>
            <person name="Gu Y.Q."/>
            <person name="Puiu D."/>
            <person name="Wang H."/>
            <person name="Twardziok S.O."/>
            <person name="Deal K.R."/>
            <person name="Huo N."/>
            <person name="Zhu T."/>
            <person name="Wang L."/>
            <person name="Wang Y."/>
            <person name="McGuire P.E."/>
            <person name="Liu S."/>
            <person name="Long H."/>
            <person name="Ramasamy R.K."/>
            <person name="Rodriguez J.C."/>
            <person name="Van S.L."/>
            <person name="Yuan L."/>
            <person name="Wang Z."/>
            <person name="Xia Z."/>
            <person name="Xiao L."/>
            <person name="Anderson O.D."/>
            <person name="Ouyang S."/>
            <person name="Liang Y."/>
            <person name="Zimin A.V."/>
            <person name="Pertea G."/>
            <person name="Qi P."/>
            <person name="Bennetzen J.L."/>
            <person name="Dai X."/>
            <person name="Dawson M.W."/>
            <person name="Muller H.G."/>
            <person name="Kugler K."/>
            <person name="Rivarola-Duarte L."/>
            <person name="Spannagl M."/>
            <person name="Mayer K.F.X."/>
            <person name="Lu F.H."/>
            <person name="Bevan M.W."/>
            <person name="Leroy P."/>
            <person name="Li P."/>
            <person name="You F.M."/>
            <person name="Sun Q."/>
            <person name="Liu Z."/>
            <person name="Lyons E."/>
            <person name="Wicker T."/>
            <person name="Salzberg S.L."/>
            <person name="Devos K.M."/>
            <person name="Dvorak J."/>
        </authorList>
    </citation>
    <scope>NUCLEOTIDE SEQUENCE [LARGE SCALE GENOMIC DNA]</scope>
    <source>
        <strain evidence="1">cv. AL8/78</strain>
    </source>
</reference>
<evidence type="ECO:0000313" key="2">
    <source>
        <dbReference type="Proteomes" id="UP000015105"/>
    </source>
</evidence>
<dbReference type="EnsemblPlants" id="AET7Gv20607600.20">
    <property type="protein sequence ID" value="AET7Gv20607600.20"/>
    <property type="gene ID" value="AET7Gv20607600"/>
</dbReference>
<organism evidence="1 2">
    <name type="scientific">Aegilops tauschii subsp. strangulata</name>
    <name type="common">Goatgrass</name>
    <dbReference type="NCBI Taxonomy" id="200361"/>
    <lineage>
        <taxon>Eukaryota</taxon>
        <taxon>Viridiplantae</taxon>
        <taxon>Streptophyta</taxon>
        <taxon>Embryophyta</taxon>
        <taxon>Tracheophyta</taxon>
        <taxon>Spermatophyta</taxon>
        <taxon>Magnoliopsida</taxon>
        <taxon>Liliopsida</taxon>
        <taxon>Poales</taxon>
        <taxon>Poaceae</taxon>
        <taxon>BOP clade</taxon>
        <taxon>Pooideae</taxon>
        <taxon>Triticodae</taxon>
        <taxon>Triticeae</taxon>
        <taxon>Triticinae</taxon>
        <taxon>Aegilops</taxon>
    </lineage>
</organism>
<reference evidence="1" key="4">
    <citation type="submission" date="2019-03" db="UniProtKB">
        <authorList>
            <consortium name="EnsemblPlants"/>
        </authorList>
    </citation>
    <scope>IDENTIFICATION</scope>
</reference>
<reference evidence="2" key="2">
    <citation type="journal article" date="2017" name="Nat. Plants">
        <title>The Aegilops tauschii genome reveals multiple impacts of transposons.</title>
        <authorList>
            <person name="Zhao G."/>
            <person name="Zou C."/>
            <person name="Li K."/>
            <person name="Wang K."/>
            <person name="Li T."/>
            <person name="Gao L."/>
            <person name="Zhang X."/>
            <person name="Wang H."/>
            <person name="Yang Z."/>
            <person name="Liu X."/>
            <person name="Jiang W."/>
            <person name="Mao L."/>
            <person name="Kong X."/>
            <person name="Jiao Y."/>
            <person name="Jia J."/>
        </authorList>
    </citation>
    <scope>NUCLEOTIDE SEQUENCE [LARGE SCALE GENOMIC DNA]</scope>
    <source>
        <strain evidence="2">cv. AL8/78</strain>
    </source>
</reference>
<keyword evidence="2" id="KW-1185">Reference proteome</keyword>
<protein>
    <submittedName>
        <fullName evidence="1">Uncharacterized protein</fullName>
    </submittedName>
</protein>
<dbReference type="Proteomes" id="UP000015105">
    <property type="component" value="Chromosome 7D"/>
</dbReference>
<reference evidence="2" key="1">
    <citation type="journal article" date="2014" name="Science">
        <title>Ancient hybridizations among the ancestral genomes of bread wheat.</title>
        <authorList>
            <consortium name="International Wheat Genome Sequencing Consortium,"/>
            <person name="Marcussen T."/>
            <person name="Sandve S.R."/>
            <person name="Heier L."/>
            <person name="Spannagl M."/>
            <person name="Pfeifer M."/>
            <person name="Jakobsen K.S."/>
            <person name="Wulff B.B."/>
            <person name="Steuernagel B."/>
            <person name="Mayer K.F."/>
            <person name="Olsen O.A."/>
        </authorList>
    </citation>
    <scope>NUCLEOTIDE SEQUENCE [LARGE SCALE GENOMIC DNA]</scope>
    <source>
        <strain evidence="2">cv. AL8/78</strain>
    </source>
</reference>
<reference evidence="1" key="5">
    <citation type="journal article" date="2021" name="G3 (Bethesda)">
        <title>Aegilops tauschii genome assembly Aet v5.0 features greater sequence contiguity and improved annotation.</title>
        <authorList>
            <person name="Wang L."/>
            <person name="Zhu T."/>
            <person name="Rodriguez J.C."/>
            <person name="Deal K.R."/>
            <person name="Dubcovsky J."/>
            <person name="McGuire P.E."/>
            <person name="Lux T."/>
            <person name="Spannagl M."/>
            <person name="Mayer K.F.X."/>
            <person name="Baldrich P."/>
            <person name="Meyers B.C."/>
            <person name="Huo N."/>
            <person name="Gu Y.Q."/>
            <person name="Zhou H."/>
            <person name="Devos K.M."/>
            <person name="Bennetzen J.L."/>
            <person name="Unver T."/>
            <person name="Budak H."/>
            <person name="Gulick P.J."/>
            <person name="Galiba G."/>
            <person name="Kalapos B."/>
            <person name="Nelson D.R."/>
            <person name="Li P."/>
            <person name="You F.M."/>
            <person name="Luo M.C."/>
            <person name="Dvorak J."/>
        </authorList>
    </citation>
    <scope>NUCLEOTIDE SEQUENCE [LARGE SCALE GENOMIC DNA]</scope>
    <source>
        <strain evidence="1">cv. AL8/78</strain>
    </source>
</reference>
<dbReference type="AlphaFoldDB" id="A0A453RJT7"/>
<sequence>MCQAPIYVIFASEAEKAGTKVGNHKEGAQINFAFIDADVIEEGTLAAGIGCRKIESREPSFMQEKVSTTFRNLICQLFVTQLTLSFRLPNLCLSKSSFVHLFPAKSIKHAA</sequence>
<accession>A0A453RJT7</accession>
<evidence type="ECO:0000313" key="1">
    <source>
        <dbReference type="EnsemblPlants" id="AET7Gv20607600.20"/>
    </source>
</evidence>
<dbReference type="Gramene" id="AET7Gv20607600.20">
    <property type="protein sequence ID" value="AET7Gv20607600.20"/>
    <property type="gene ID" value="AET7Gv20607600"/>
</dbReference>